<evidence type="ECO:0008006" key="3">
    <source>
        <dbReference type="Google" id="ProtNLM"/>
    </source>
</evidence>
<name>A0ABW1HP87_9ACTN</name>
<comment type="caution">
    <text evidence="1">The sequence shown here is derived from an EMBL/GenBank/DDBJ whole genome shotgun (WGS) entry which is preliminary data.</text>
</comment>
<evidence type="ECO:0000313" key="1">
    <source>
        <dbReference type="EMBL" id="MFC5941972.1"/>
    </source>
</evidence>
<reference evidence="2" key="1">
    <citation type="journal article" date="2019" name="Int. J. Syst. Evol. Microbiol.">
        <title>The Global Catalogue of Microorganisms (GCM) 10K type strain sequencing project: providing services to taxonomists for standard genome sequencing and annotation.</title>
        <authorList>
            <consortium name="The Broad Institute Genomics Platform"/>
            <consortium name="The Broad Institute Genome Sequencing Center for Infectious Disease"/>
            <person name="Wu L."/>
            <person name="Ma J."/>
        </authorList>
    </citation>
    <scope>NUCLEOTIDE SEQUENCE [LARGE SCALE GENOMIC DNA]</scope>
    <source>
        <strain evidence="2">CGMCC 4.7173</strain>
    </source>
</reference>
<dbReference type="Proteomes" id="UP001596207">
    <property type="component" value="Unassembled WGS sequence"/>
</dbReference>
<protein>
    <recommendedName>
        <fullName evidence="3">Glyoxalase-like domain-containing protein</fullName>
    </recommendedName>
</protein>
<accession>A0ABW1HP87</accession>
<organism evidence="1 2">
    <name type="scientific">Micromonospora harpali</name>
    <dbReference type="NCBI Taxonomy" id="1490225"/>
    <lineage>
        <taxon>Bacteria</taxon>
        <taxon>Bacillati</taxon>
        <taxon>Actinomycetota</taxon>
        <taxon>Actinomycetes</taxon>
        <taxon>Micromonosporales</taxon>
        <taxon>Micromonosporaceae</taxon>
        <taxon>Micromonospora</taxon>
    </lineage>
</organism>
<sequence length="82" mass="8636">MSTPLAVGIDHVGMSISHSAPGGEAVAAVCHLAERHGLVIYDPQGDEITGLHQDYRKSVRLGGPARPPVDLAVGLRWAVSRD</sequence>
<gene>
    <name evidence="1" type="ORF">ACFPZ4_10830</name>
</gene>
<proteinExistence type="predicted"/>
<evidence type="ECO:0000313" key="2">
    <source>
        <dbReference type="Proteomes" id="UP001596207"/>
    </source>
</evidence>
<dbReference type="EMBL" id="JBHSQQ010000045">
    <property type="protein sequence ID" value="MFC5941972.1"/>
    <property type="molecule type" value="Genomic_DNA"/>
</dbReference>
<keyword evidence="2" id="KW-1185">Reference proteome</keyword>
<dbReference type="RefSeq" id="WP_353899369.1">
    <property type="nucleotide sequence ID" value="NZ_CP158970.1"/>
</dbReference>